<evidence type="ECO:0000313" key="2">
    <source>
        <dbReference type="EMBL" id="KAF2102899.1"/>
    </source>
</evidence>
<name>A0A9P4IKN1_9PEZI</name>
<feature type="region of interest" description="Disordered" evidence="1">
    <location>
        <begin position="465"/>
        <end position="486"/>
    </location>
</feature>
<evidence type="ECO:0000313" key="3">
    <source>
        <dbReference type="Proteomes" id="UP000799772"/>
    </source>
</evidence>
<protein>
    <submittedName>
        <fullName evidence="2">Uncharacterized protein</fullName>
    </submittedName>
</protein>
<feature type="compositionally biased region" description="Polar residues" evidence="1">
    <location>
        <begin position="277"/>
        <end position="290"/>
    </location>
</feature>
<feature type="region of interest" description="Disordered" evidence="1">
    <location>
        <begin position="241"/>
        <end position="409"/>
    </location>
</feature>
<evidence type="ECO:0000256" key="1">
    <source>
        <dbReference type="SAM" id="MobiDB-lite"/>
    </source>
</evidence>
<proteinExistence type="predicted"/>
<reference evidence="2" key="1">
    <citation type="journal article" date="2020" name="Stud. Mycol.">
        <title>101 Dothideomycetes genomes: a test case for predicting lifestyles and emergence of pathogens.</title>
        <authorList>
            <person name="Haridas S."/>
            <person name="Albert R."/>
            <person name="Binder M."/>
            <person name="Bloem J."/>
            <person name="Labutti K."/>
            <person name="Salamov A."/>
            <person name="Andreopoulos B."/>
            <person name="Baker S."/>
            <person name="Barry K."/>
            <person name="Bills G."/>
            <person name="Bluhm B."/>
            <person name="Cannon C."/>
            <person name="Castanera R."/>
            <person name="Culley D."/>
            <person name="Daum C."/>
            <person name="Ezra D."/>
            <person name="Gonzalez J."/>
            <person name="Henrissat B."/>
            <person name="Kuo A."/>
            <person name="Liang C."/>
            <person name="Lipzen A."/>
            <person name="Lutzoni F."/>
            <person name="Magnuson J."/>
            <person name="Mondo S."/>
            <person name="Nolan M."/>
            <person name="Ohm R."/>
            <person name="Pangilinan J."/>
            <person name="Park H.-J."/>
            <person name="Ramirez L."/>
            <person name="Alfaro M."/>
            <person name="Sun H."/>
            <person name="Tritt A."/>
            <person name="Yoshinaga Y."/>
            <person name="Zwiers L.-H."/>
            <person name="Turgeon B."/>
            <person name="Goodwin S."/>
            <person name="Spatafora J."/>
            <person name="Crous P."/>
            <person name="Grigoriev I."/>
        </authorList>
    </citation>
    <scope>NUCLEOTIDE SEQUENCE</scope>
    <source>
        <strain evidence="2">CBS 133067</strain>
    </source>
</reference>
<dbReference type="AlphaFoldDB" id="A0A9P4IKN1"/>
<accession>A0A9P4IKN1</accession>
<feature type="compositionally biased region" description="Acidic residues" evidence="1">
    <location>
        <begin position="376"/>
        <end position="385"/>
    </location>
</feature>
<dbReference type="Proteomes" id="UP000799772">
    <property type="component" value="Unassembled WGS sequence"/>
</dbReference>
<feature type="compositionally biased region" description="Basic and acidic residues" evidence="1">
    <location>
        <begin position="304"/>
        <end position="320"/>
    </location>
</feature>
<feature type="compositionally biased region" description="Polar residues" evidence="1">
    <location>
        <begin position="393"/>
        <end position="406"/>
    </location>
</feature>
<feature type="compositionally biased region" description="Low complexity" evidence="1">
    <location>
        <begin position="291"/>
        <end position="301"/>
    </location>
</feature>
<feature type="compositionally biased region" description="Basic and acidic residues" evidence="1">
    <location>
        <begin position="16"/>
        <end position="31"/>
    </location>
</feature>
<dbReference type="EMBL" id="ML978122">
    <property type="protein sequence ID" value="KAF2102899.1"/>
    <property type="molecule type" value="Genomic_DNA"/>
</dbReference>
<keyword evidence="3" id="KW-1185">Reference proteome</keyword>
<comment type="caution">
    <text evidence="2">The sequence shown here is derived from an EMBL/GenBank/DDBJ whole genome shotgun (WGS) entry which is preliminary data.</text>
</comment>
<organism evidence="2 3">
    <name type="scientific">Rhizodiscina lignyota</name>
    <dbReference type="NCBI Taxonomy" id="1504668"/>
    <lineage>
        <taxon>Eukaryota</taxon>
        <taxon>Fungi</taxon>
        <taxon>Dikarya</taxon>
        <taxon>Ascomycota</taxon>
        <taxon>Pezizomycotina</taxon>
        <taxon>Dothideomycetes</taxon>
        <taxon>Pleosporomycetidae</taxon>
        <taxon>Aulographales</taxon>
        <taxon>Rhizodiscinaceae</taxon>
        <taxon>Rhizodiscina</taxon>
    </lineage>
</organism>
<gene>
    <name evidence="2" type="ORF">NA57DRAFT_71883</name>
</gene>
<feature type="region of interest" description="Disordered" evidence="1">
    <location>
        <begin position="1"/>
        <end position="182"/>
    </location>
</feature>
<feature type="compositionally biased region" description="Polar residues" evidence="1">
    <location>
        <begin position="46"/>
        <end position="56"/>
    </location>
</feature>
<feature type="compositionally biased region" description="Acidic residues" evidence="1">
    <location>
        <begin position="353"/>
        <end position="365"/>
    </location>
</feature>
<sequence>MDQANFKRLTAPISVFRDDSDSEASHDEPRARRFFIQSAKEPLAVTETSANVQKPPTITPEKEGQHPNVTGDVPPLTKPQSHAPLITYSRKNATARDGPRPNNDSRNTEVQPAANNSVQTPTTHKRRRLPDVGGLVLVPTLDDLQADESPVSSDSHDEIEDEEAETRRPKKRTGSATGKLLRAPLSILQKNVRFPARPPRARVDVSPDLREFRMPRKELADGFPPDGGKHALRDGFVGRERQIAPTVKRKRRHVKPVDLRSPWKALPLRKGAAPYSPCTNANPRTTLPLVSSSSHSASSAAPRDGQEKDEIHVSNEHEKQVTQPPRRSKSIPLAILTQLERVTAPARSPSPSDSEDDIVDEDETENISQNQRDGNEFADDDIDMLDEGHQSESRQTPLPPTQSFRRPSSLVLNDVQVPVSSIMDRNLPEQAARMLKGGKWNEVEDDLIEESSPRNFEVASKVRNVRGSRRTSVDEHRSGKSHPRPVEVSLETQSYFTMASQRLYSGIDGYERTLASAHLRSSPRHILSSKRMEDDDDELLLRSDFASASAADFDYNEHIQSAHPPRRRSPVHDLKTLVRRTSVEFGTLPSGMHRSTSIPFQPPFRNLRC</sequence>
<feature type="compositionally biased region" description="Polar residues" evidence="1">
    <location>
        <begin position="102"/>
        <end position="122"/>
    </location>
</feature>